<protein>
    <submittedName>
        <fullName evidence="3">Leucine-rich repeat domain-containing protein</fullName>
    </submittedName>
    <submittedName>
        <fullName evidence="4">Leucine-rich_repeat domain-containing protein</fullName>
    </submittedName>
</protein>
<dbReference type="SUPFAM" id="SSF52075">
    <property type="entry name" value="Outer arm dynein light chain 1"/>
    <property type="match status" value="1"/>
</dbReference>
<dbReference type="InterPro" id="IPR001611">
    <property type="entry name" value="Leu-rich_rpt"/>
</dbReference>
<dbReference type="EMBL" id="CAXDID020000184">
    <property type="protein sequence ID" value="CAL6050321.1"/>
    <property type="molecule type" value="Genomic_DNA"/>
</dbReference>
<evidence type="ECO:0000313" key="5">
    <source>
        <dbReference type="Proteomes" id="UP001642409"/>
    </source>
</evidence>
<keyword evidence="1" id="KW-0433">Leucine-rich repeat</keyword>
<dbReference type="PANTHER" id="PTHR46652:SF3">
    <property type="entry name" value="LEUCINE-RICH REPEAT-CONTAINING PROTEIN 9"/>
    <property type="match status" value="1"/>
</dbReference>
<dbReference type="Proteomes" id="UP001642409">
    <property type="component" value="Unassembled WGS sequence"/>
</dbReference>
<evidence type="ECO:0000256" key="1">
    <source>
        <dbReference type="ARBA" id="ARBA00022614"/>
    </source>
</evidence>
<reference evidence="3" key="1">
    <citation type="submission" date="2023-06" db="EMBL/GenBank/DDBJ databases">
        <authorList>
            <person name="Kurt Z."/>
        </authorList>
    </citation>
    <scope>NUCLEOTIDE SEQUENCE</scope>
</reference>
<evidence type="ECO:0000256" key="2">
    <source>
        <dbReference type="ARBA" id="ARBA00022737"/>
    </source>
</evidence>
<keyword evidence="5" id="KW-1185">Reference proteome</keyword>
<dbReference type="InterPro" id="IPR025875">
    <property type="entry name" value="Leu-rich_rpt_4"/>
</dbReference>
<dbReference type="InterPro" id="IPR032675">
    <property type="entry name" value="LRR_dom_sf"/>
</dbReference>
<dbReference type="AlphaFoldDB" id="A0AA86PI48"/>
<dbReference type="PROSITE" id="PS51450">
    <property type="entry name" value="LRR"/>
    <property type="match status" value="3"/>
</dbReference>
<evidence type="ECO:0000313" key="3">
    <source>
        <dbReference type="EMBL" id="CAI9939929.1"/>
    </source>
</evidence>
<keyword evidence="2" id="KW-0677">Repeat</keyword>
<evidence type="ECO:0000313" key="4">
    <source>
        <dbReference type="EMBL" id="CAL6050321.1"/>
    </source>
</evidence>
<dbReference type="PANTHER" id="PTHR46652">
    <property type="entry name" value="LEUCINE-RICH REPEAT AND IQ DOMAIN-CONTAINING PROTEIN 1-RELATED"/>
    <property type="match status" value="1"/>
</dbReference>
<gene>
    <name evidence="3" type="ORF">HINF_LOCUS27574</name>
    <name evidence="4" type="ORF">HINF_LOCUS43831</name>
</gene>
<name>A0AA86PI48_9EUKA</name>
<dbReference type="Gene3D" id="3.80.10.10">
    <property type="entry name" value="Ribonuclease Inhibitor"/>
    <property type="match status" value="1"/>
</dbReference>
<dbReference type="Pfam" id="PF12799">
    <property type="entry name" value="LRR_4"/>
    <property type="match status" value="1"/>
</dbReference>
<reference evidence="4 5" key="2">
    <citation type="submission" date="2024-07" db="EMBL/GenBank/DDBJ databases">
        <authorList>
            <person name="Akdeniz Z."/>
        </authorList>
    </citation>
    <scope>NUCLEOTIDE SEQUENCE [LARGE SCALE GENOMIC DNA]</scope>
</reference>
<dbReference type="SMART" id="SM00365">
    <property type="entry name" value="LRR_SD22"/>
    <property type="match status" value="4"/>
</dbReference>
<comment type="caution">
    <text evidence="3">The sequence shown here is derived from an EMBL/GenBank/DDBJ whole genome shotgun (WGS) entry which is preliminary data.</text>
</comment>
<accession>A0AA86PI48</accession>
<dbReference type="InterPro" id="IPR050836">
    <property type="entry name" value="SDS22/Internalin_LRR"/>
</dbReference>
<organism evidence="3">
    <name type="scientific">Hexamita inflata</name>
    <dbReference type="NCBI Taxonomy" id="28002"/>
    <lineage>
        <taxon>Eukaryota</taxon>
        <taxon>Metamonada</taxon>
        <taxon>Diplomonadida</taxon>
        <taxon>Hexamitidae</taxon>
        <taxon>Hexamitinae</taxon>
        <taxon>Hexamita</taxon>
    </lineage>
</organism>
<sequence>MQDNADQKQQRCQVTEQTQFTNDDVRNSSHLEGENITLTHVDKQLDNMPQHQYLTKMIQKYENMIQLKTRITIFNVSENELNQIGEIRILTRNERETFARNHRIECDQNESEKVLNKIKNINATFKVEVEEFRQLLMKYDNEPDNLSFVNEFNIQKLVVWSCKNVKLHGVANVKVLHVHGYFISIVDGIQNWNQLLELDLSGNYLESIAQLENLTQLKVLMLQQNNIQNLEPLRGLVNLTYLYLHINKIQNVEPLRSLVNLMDLRLEINNIKDFSPIQNHLNFKNYRTGGQQ</sequence>
<proteinExistence type="predicted"/>
<dbReference type="EMBL" id="CATOUU010000669">
    <property type="protein sequence ID" value="CAI9939929.1"/>
    <property type="molecule type" value="Genomic_DNA"/>
</dbReference>